<name>A0A0A9T8I3_ARUDO</name>
<protein>
    <submittedName>
        <fullName evidence="1">Uncharacterized protein</fullName>
    </submittedName>
</protein>
<sequence>MAFVEVFLRSSQKNTQDWYSVVQL</sequence>
<proteinExistence type="predicted"/>
<dbReference type="AlphaFoldDB" id="A0A0A9T8I3"/>
<evidence type="ECO:0000313" key="1">
    <source>
        <dbReference type="EMBL" id="JAD31602.1"/>
    </source>
</evidence>
<organism evidence="1">
    <name type="scientific">Arundo donax</name>
    <name type="common">Giant reed</name>
    <name type="synonym">Donax arundinaceus</name>
    <dbReference type="NCBI Taxonomy" id="35708"/>
    <lineage>
        <taxon>Eukaryota</taxon>
        <taxon>Viridiplantae</taxon>
        <taxon>Streptophyta</taxon>
        <taxon>Embryophyta</taxon>
        <taxon>Tracheophyta</taxon>
        <taxon>Spermatophyta</taxon>
        <taxon>Magnoliopsida</taxon>
        <taxon>Liliopsida</taxon>
        <taxon>Poales</taxon>
        <taxon>Poaceae</taxon>
        <taxon>PACMAD clade</taxon>
        <taxon>Arundinoideae</taxon>
        <taxon>Arundineae</taxon>
        <taxon>Arundo</taxon>
    </lineage>
</organism>
<dbReference type="EMBL" id="GBRH01266293">
    <property type="protein sequence ID" value="JAD31602.1"/>
    <property type="molecule type" value="Transcribed_RNA"/>
</dbReference>
<reference evidence="1" key="1">
    <citation type="submission" date="2014-09" db="EMBL/GenBank/DDBJ databases">
        <authorList>
            <person name="Magalhaes I.L.F."/>
            <person name="Oliveira U."/>
            <person name="Santos F.R."/>
            <person name="Vidigal T.H.D.A."/>
            <person name="Brescovit A.D."/>
            <person name="Santos A.J."/>
        </authorList>
    </citation>
    <scope>NUCLEOTIDE SEQUENCE</scope>
    <source>
        <tissue evidence="1">Shoot tissue taken approximately 20 cm above the soil surface</tissue>
    </source>
</reference>
<reference evidence="1" key="2">
    <citation type="journal article" date="2015" name="Data Brief">
        <title>Shoot transcriptome of the giant reed, Arundo donax.</title>
        <authorList>
            <person name="Barrero R.A."/>
            <person name="Guerrero F.D."/>
            <person name="Moolhuijzen P."/>
            <person name="Goolsby J.A."/>
            <person name="Tidwell J."/>
            <person name="Bellgard S.E."/>
            <person name="Bellgard M.I."/>
        </authorList>
    </citation>
    <scope>NUCLEOTIDE SEQUENCE</scope>
    <source>
        <tissue evidence="1">Shoot tissue taken approximately 20 cm above the soil surface</tissue>
    </source>
</reference>
<accession>A0A0A9T8I3</accession>